<name>A0AAD9DHM3_9STRA</name>
<gene>
    <name evidence="3" type="ORF">QTG54_003827</name>
</gene>
<comment type="caution">
    <text evidence="3">The sequence shown here is derived from an EMBL/GenBank/DDBJ whole genome shotgun (WGS) entry which is preliminary data.</text>
</comment>
<feature type="chain" id="PRO_5042214101" description="Amine oxidase" evidence="2">
    <location>
        <begin position="32"/>
        <end position="294"/>
    </location>
</feature>
<organism evidence="3 4">
    <name type="scientific">Skeletonema marinoi</name>
    <dbReference type="NCBI Taxonomy" id="267567"/>
    <lineage>
        <taxon>Eukaryota</taxon>
        <taxon>Sar</taxon>
        <taxon>Stramenopiles</taxon>
        <taxon>Ochrophyta</taxon>
        <taxon>Bacillariophyta</taxon>
        <taxon>Coscinodiscophyceae</taxon>
        <taxon>Thalassiosirophycidae</taxon>
        <taxon>Thalassiosirales</taxon>
        <taxon>Skeletonemataceae</taxon>
        <taxon>Skeletonema</taxon>
        <taxon>Skeletonema marinoi-dohrnii complex</taxon>
    </lineage>
</organism>
<keyword evidence="2" id="KW-0732">Signal</keyword>
<sequence>MTKGHRRTTANRIRTAVFAGLLLSQSVVVAAFQSQAPPLPSLCQNIHHHHPSFTSQTRLDAKKKTAGGGGGFGSSGGFGGANKKKSSSKAVVLDPSKVRSVSGYTGSGTKVLATAANNFDRIRKLFGKTATTDVYVRSPLNDETVFWFVGKVVRMITDEEAKADLNSNWRPDATTENELVGTVYPTEVEAIVSQKRLILEYAKNQLRPQNMAGPYSSALELWSAPGDSEMDTVQNKIKLVKVDGSTKDLRDGFHVKDVGYNPEIYIGDEKEKGGLRVVRDLEGMPVKPEFDIGS</sequence>
<protein>
    <recommendedName>
        <fullName evidence="5">Amine oxidase</fullName>
    </recommendedName>
</protein>
<evidence type="ECO:0000313" key="4">
    <source>
        <dbReference type="Proteomes" id="UP001224775"/>
    </source>
</evidence>
<evidence type="ECO:0000256" key="2">
    <source>
        <dbReference type="SAM" id="SignalP"/>
    </source>
</evidence>
<feature type="signal peptide" evidence="2">
    <location>
        <begin position="1"/>
        <end position="31"/>
    </location>
</feature>
<proteinExistence type="predicted"/>
<keyword evidence="4" id="KW-1185">Reference proteome</keyword>
<dbReference type="AlphaFoldDB" id="A0AAD9DHM3"/>
<evidence type="ECO:0000313" key="3">
    <source>
        <dbReference type="EMBL" id="KAK1745903.1"/>
    </source>
</evidence>
<accession>A0AAD9DHM3</accession>
<feature type="region of interest" description="Disordered" evidence="1">
    <location>
        <begin position="52"/>
        <end position="85"/>
    </location>
</feature>
<evidence type="ECO:0000256" key="1">
    <source>
        <dbReference type="SAM" id="MobiDB-lite"/>
    </source>
</evidence>
<feature type="compositionally biased region" description="Gly residues" evidence="1">
    <location>
        <begin position="66"/>
        <end position="80"/>
    </location>
</feature>
<dbReference type="EMBL" id="JATAAI010000005">
    <property type="protein sequence ID" value="KAK1745903.1"/>
    <property type="molecule type" value="Genomic_DNA"/>
</dbReference>
<reference evidence="3" key="1">
    <citation type="submission" date="2023-06" db="EMBL/GenBank/DDBJ databases">
        <title>Survivors Of The Sea: Transcriptome response of Skeletonema marinoi to long-term dormancy.</title>
        <authorList>
            <person name="Pinder M.I.M."/>
            <person name="Kourtchenko O."/>
            <person name="Robertson E.K."/>
            <person name="Larsson T."/>
            <person name="Maumus F."/>
            <person name="Osuna-Cruz C.M."/>
            <person name="Vancaester E."/>
            <person name="Stenow R."/>
            <person name="Vandepoele K."/>
            <person name="Ploug H."/>
            <person name="Bruchert V."/>
            <person name="Godhe A."/>
            <person name="Topel M."/>
        </authorList>
    </citation>
    <scope>NUCLEOTIDE SEQUENCE</scope>
    <source>
        <strain evidence="3">R05AC</strain>
    </source>
</reference>
<evidence type="ECO:0008006" key="5">
    <source>
        <dbReference type="Google" id="ProtNLM"/>
    </source>
</evidence>
<dbReference type="Proteomes" id="UP001224775">
    <property type="component" value="Unassembled WGS sequence"/>
</dbReference>